<evidence type="ECO:0000256" key="1">
    <source>
        <dbReference type="ARBA" id="ARBA00004245"/>
    </source>
</evidence>
<evidence type="ECO:0000256" key="3">
    <source>
        <dbReference type="ARBA" id="ARBA00023212"/>
    </source>
</evidence>
<dbReference type="AlphaFoldDB" id="T1GCW2"/>
<name>T1GCW2_MEGSC</name>
<dbReference type="InterPro" id="IPR024395">
    <property type="entry name" value="CLASP_N_dom"/>
</dbReference>
<feature type="region of interest" description="Disordered" evidence="4">
    <location>
        <begin position="392"/>
        <end position="412"/>
    </location>
</feature>
<dbReference type="SMART" id="SM01349">
    <property type="entry name" value="TOG"/>
    <property type="match status" value="1"/>
</dbReference>
<dbReference type="GO" id="GO:0005815">
    <property type="term" value="C:microtubule organizing center"/>
    <property type="evidence" value="ECO:0007669"/>
    <property type="project" value="TreeGrafter"/>
</dbReference>
<dbReference type="GO" id="GO:0005876">
    <property type="term" value="C:spindle microtubule"/>
    <property type="evidence" value="ECO:0007669"/>
    <property type="project" value="TreeGrafter"/>
</dbReference>
<keyword evidence="2" id="KW-0963">Cytoplasm</keyword>
<feature type="compositionally biased region" description="Polar residues" evidence="4">
    <location>
        <begin position="392"/>
        <end position="410"/>
    </location>
</feature>
<dbReference type="EnsemblMetazoa" id="MESCA001135-RA">
    <property type="protein sequence ID" value="MESCA001135-PA"/>
    <property type="gene ID" value="MESCA001135"/>
</dbReference>
<evidence type="ECO:0000256" key="2">
    <source>
        <dbReference type="ARBA" id="ARBA00022490"/>
    </source>
</evidence>
<dbReference type="InterPro" id="IPR011989">
    <property type="entry name" value="ARM-like"/>
</dbReference>
<dbReference type="GO" id="GO:0045180">
    <property type="term" value="C:basal cortex"/>
    <property type="evidence" value="ECO:0007669"/>
    <property type="project" value="TreeGrafter"/>
</dbReference>
<feature type="compositionally biased region" description="Polar residues" evidence="4">
    <location>
        <begin position="228"/>
        <end position="240"/>
    </location>
</feature>
<feature type="region of interest" description="Disordered" evidence="4">
    <location>
        <begin position="198"/>
        <end position="240"/>
    </location>
</feature>
<dbReference type="GO" id="GO:0072686">
    <property type="term" value="C:mitotic spindle"/>
    <property type="evidence" value="ECO:0007669"/>
    <property type="project" value="TreeGrafter"/>
</dbReference>
<dbReference type="SUPFAM" id="SSF48371">
    <property type="entry name" value="ARM repeat"/>
    <property type="match status" value="1"/>
</dbReference>
<feature type="compositionally biased region" description="Polar residues" evidence="4">
    <location>
        <begin position="203"/>
        <end position="217"/>
    </location>
</feature>
<dbReference type="Proteomes" id="UP000015102">
    <property type="component" value="Unassembled WGS sequence"/>
</dbReference>
<evidence type="ECO:0000256" key="4">
    <source>
        <dbReference type="SAM" id="MobiDB-lite"/>
    </source>
</evidence>
<evidence type="ECO:0000313" key="7">
    <source>
        <dbReference type="Proteomes" id="UP000015102"/>
    </source>
</evidence>
<dbReference type="InterPro" id="IPR034085">
    <property type="entry name" value="TOG"/>
</dbReference>
<protein>
    <recommendedName>
        <fullName evidence="5">TOG domain-containing protein</fullName>
    </recommendedName>
</protein>
<dbReference type="InterPro" id="IPR048491">
    <property type="entry name" value="XMAP215_CLASP_TOG"/>
</dbReference>
<keyword evidence="7" id="KW-1185">Reference proteome</keyword>
<dbReference type="GO" id="GO:0090307">
    <property type="term" value="P:mitotic spindle assembly"/>
    <property type="evidence" value="ECO:0007669"/>
    <property type="project" value="TreeGrafter"/>
</dbReference>
<dbReference type="PANTHER" id="PTHR21567:SF9">
    <property type="entry name" value="CLIP-ASSOCIATING PROTEIN"/>
    <property type="match status" value="1"/>
</dbReference>
<comment type="subcellular location">
    <subcellularLocation>
        <location evidence="1">Cytoplasm</location>
        <location evidence="1">Cytoskeleton</location>
    </subcellularLocation>
</comment>
<keyword evidence="3" id="KW-0206">Cytoskeleton</keyword>
<dbReference type="Pfam" id="PF21041">
    <property type="entry name" value="XMAP215_CLASP_TOG"/>
    <property type="match status" value="1"/>
</dbReference>
<dbReference type="EMBL" id="CAQQ02392354">
    <property type="status" value="NOT_ANNOTATED_CDS"/>
    <property type="molecule type" value="Genomic_DNA"/>
</dbReference>
<dbReference type="PANTHER" id="PTHR21567">
    <property type="entry name" value="CLASP"/>
    <property type="match status" value="1"/>
</dbReference>
<dbReference type="GO" id="GO:0008017">
    <property type="term" value="F:microtubule binding"/>
    <property type="evidence" value="ECO:0007669"/>
    <property type="project" value="TreeGrafter"/>
</dbReference>
<dbReference type="GO" id="GO:0005881">
    <property type="term" value="C:cytoplasmic microtubule"/>
    <property type="evidence" value="ECO:0007669"/>
    <property type="project" value="TreeGrafter"/>
</dbReference>
<proteinExistence type="predicted"/>
<accession>T1GCW2</accession>
<evidence type="ECO:0000259" key="5">
    <source>
        <dbReference type="SMART" id="SM01349"/>
    </source>
</evidence>
<dbReference type="InterPro" id="IPR016024">
    <property type="entry name" value="ARM-type_fold"/>
</dbReference>
<sequence>LRKIRSLLINNVQNVIVYLKDLSISFLDILKELRSQVIREACITIAYMSKCIRNKLDQFCIYILQELINLIQNSAKVISSAGTVALKYVIKYTHAPKLLPIITTTYTQSKSKDIRSTLCDILCLIFEEWQTKSLERNATTLRDMVKKGIADADNDARRNSRRAFWAFRKHFPDIADQVYSGLDPATQKTLERERDILSGNGGSMSASLRGSNSSLNSMPGGVIKRRTSTGLRSPATHTPSAQKSLEAFTELIKRLGPDFNAYTATVFPHVIDRLGDSKDTVREKAQLLLHNLMEYRVLTPQQLIDKLTPCFKHKNSKVREEFLQTIVNTLNEHGTAQLSVKSYIQPIVSLLGDPTSTVRDASIHTLVEIYKHVEQKFDEVKEEGLLLKSATSSHANGNGFQDETDTTSLQPPVRPTRLVKRTVSASAKKPTSLDVQPSLGDAGAISWEVFEASFEQVPSINIYTQKDIEDHFKNIIQIIGNKNVDWEKRVDA</sequence>
<dbReference type="Pfam" id="PF12348">
    <property type="entry name" value="CLASP_N"/>
    <property type="match status" value="1"/>
</dbReference>
<reference evidence="6" key="2">
    <citation type="submission" date="2015-06" db="UniProtKB">
        <authorList>
            <consortium name="EnsemblMetazoa"/>
        </authorList>
    </citation>
    <scope>IDENTIFICATION</scope>
</reference>
<dbReference type="GO" id="GO:0040001">
    <property type="term" value="P:establishment of mitotic spindle localization"/>
    <property type="evidence" value="ECO:0007669"/>
    <property type="project" value="TreeGrafter"/>
</dbReference>
<dbReference type="HOGENOM" id="CLU_555027_0_0_1"/>
<dbReference type="STRING" id="36166.T1GCW2"/>
<feature type="domain" description="TOG" evidence="5">
    <location>
        <begin position="170"/>
        <end position="396"/>
    </location>
</feature>
<evidence type="ECO:0000313" key="6">
    <source>
        <dbReference type="EnsemblMetazoa" id="MESCA001135-PA"/>
    </source>
</evidence>
<reference evidence="7" key="1">
    <citation type="submission" date="2013-02" db="EMBL/GenBank/DDBJ databases">
        <authorList>
            <person name="Hughes D."/>
        </authorList>
    </citation>
    <scope>NUCLEOTIDE SEQUENCE</scope>
    <source>
        <strain>Durham</strain>
        <strain evidence="7">NC isolate 2 -- Noor lab</strain>
    </source>
</reference>
<dbReference type="Gene3D" id="1.25.10.10">
    <property type="entry name" value="Leucine-rich Repeat Variant"/>
    <property type="match status" value="3"/>
</dbReference>
<dbReference type="GO" id="GO:0000776">
    <property type="term" value="C:kinetochore"/>
    <property type="evidence" value="ECO:0007669"/>
    <property type="project" value="TreeGrafter"/>
</dbReference>
<organism evidence="6 7">
    <name type="scientific">Megaselia scalaris</name>
    <name type="common">Humpbacked fly</name>
    <name type="synonym">Phora scalaris</name>
    <dbReference type="NCBI Taxonomy" id="36166"/>
    <lineage>
        <taxon>Eukaryota</taxon>
        <taxon>Metazoa</taxon>
        <taxon>Ecdysozoa</taxon>
        <taxon>Arthropoda</taxon>
        <taxon>Hexapoda</taxon>
        <taxon>Insecta</taxon>
        <taxon>Pterygota</taxon>
        <taxon>Neoptera</taxon>
        <taxon>Endopterygota</taxon>
        <taxon>Diptera</taxon>
        <taxon>Brachycera</taxon>
        <taxon>Muscomorpha</taxon>
        <taxon>Platypezoidea</taxon>
        <taxon>Phoridae</taxon>
        <taxon>Megaseliini</taxon>
        <taxon>Megaselia</taxon>
    </lineage>
</organism>